<accession>A0ABZ0S3D8</accession>
<evidence type="ECO:0000313" key="4">
    <source>
        <dbReference type="EMBL" id="WPK13851.1"/>
    </source>
</evidence>
<dbReference type="InterPro" id="IPR000182">
    <property type="entry name" value="GNAT_dom"/>
</dbReference>
<dbReference type="RefSeq" id="WP_319838279.1">
    <property type="nucleotide sequence ID" value="NZ_CP137624.1"/>
</dbReference>
<dbReference type="Proteomes" id="UP001322664">
    <property type="component" value="Chromosome"/>
</dbReference>
<proteinExistence type="predicted"/>
<reference evidence="4 5" key="1">
    <citation type="submission" date="2023-09" db="EMBL/GenBank/DDBJ databases">
        <authorList>
            <person name="Page C.A."/>
            <person name="Perez-Diaz I.M."/>
        </authorList>
    </citation>
    <scope>NUCLEOTIDE SEQUENCE [LARGE SCALE GENOMIC DNA]</scope>
    <source>
        <strain evidence="4 5">Ll15</strain>
    </source>
</reference>
<sequence>MTTNKQLAQFLALLNNEPAHHIGYCGENVEEIEQALREDFTEDAFVIAYANEHITAAIGLDIDGTSAEVWGPFMQQAEQAPLLITMWQQLLEKQPSITKFQFFINEQNKLAIEFAEAIDAKQTGQHAVLLWQQQEQQAETSFNFYEPQFYEAFAAIHNAAFPNTYYNAETIIKRLSNENELLLLVNEEGQLQGYAYIEVDALYKNAAIEYIAIAPAFWRQGLGTKLLMMVLAHIGRVHQISEVRLTVDRANEAALRLYKAAGFTVKHELISYYLIK</sequence>
<dbReference type="PROSITE" id="PS51186">
    <property type="entry name" value="GNAT"/>
    <property type="match status" value="1"/>
</dbReference>
<keyword evidence="1" id="KW-0808">Transferase</keyword>
<evidence type="ECO:0000256" key="2">
    <source>
        <dbReference type="ARBA" id="ARBA00023315"/>
    </source>
</evidence>
<dbReference type="SUPFAM" id="SSF55729">
    <property type="entry name" value="Acyl-CoA N-acyltransferases (Nat)"/>
    <property type="match status" value="1"/>
</dbReference>
<organism evidence="4 5">
    <name type="scientific">Lysinibacillus louembei</name>
    <dbReference type="NCBI Taxonomy" id="1470088"/>
    <lineage>
        <taxon>Bacteria</taxon>
        <taxon>Bacillati</taxon>
        <taxon>Bacillota</taxon>
        <taxon>Bacilli</taxon>
        <taxon>Bacillales</taxon>
        <taxon>Bacillaceae</taxon>
        <taxon>Lysinibacillus</taxon>
    </lineage>
</organism>
<protein>
    <submittedName>
        <fullName evidence="4">GNAT family N-acetyltransferase</fullName>
    </submittedName>
</protein>
<keyword evidence="5" id="KW-1185">Reference proteome</keyword>
<evidence type="ECO:0000256" key="1">
    <source>
        <dbReference type="ARBA" id="ARBA00022679"/>
    </source>
</evidence>
<dbReference type="InterPro" id="IPR050680">
    <property type="entry name" value="YpeA/RimI_acetyltransf"/>
</dbReference>
<dbReference type="Gene3D" id="3.40.630.30">
    <property type="match status" value="1"/>
</dbReference>
<feature type="domain" description="N-acetyltransferase" evidence="3">
    <location>
        <begin position="140"/>
        <end position="276"/>
    </location>
</feature>
<gene>
    <name evidence="4" type="ORF">R6U77_09465</name>
</gene>
<dbReference type="CDD" id="cd04301">
    <property type="entry name" value="NAT_SF"/>
    <property type="match status" value="1"/>
</dbReference>
<name>A0ABZ0S3D8_9BACI</name>
<evidence type="ECO:0000313" key="5">
    <source>
        <dbReference type="Proteomes" id="UP001322664"/>
    </source>
</evidence>
<dbReference type="PANTHER" id="PTHR43420">
    <property type="entry name" value="ACETYLTRANSFERASE"/>
    <property type="match status" value="1"/>
</dbReference>
<dbReference type="EMBL" id="CP137624">
    <property type="protein sequence ID" value="WPK13851.1"/>
    <property type="molecule type" value="Genomic_DNA"/>
</dbReference>
<dbReference type="InterPro" id="IPR016181">
    <property type="entry name" value="Acyl_CoA_acyltransferase"/>
</dbReference>
<evidence type="ECO:0000259" key="3">
    <source>
        <dbReference type="PROSITE" id="PS51186"/>
    </source>
</evidence>
<keyword evidence="2" id="KW-0012">Acyltransferase</keyword>
<dbReference type="Pfam" id="PF00583">
    <property type="entry name" value="Acetyltransf_1"/>
    <property type="match status" value="1"/>
</dbReference>